<comment type="similarity">
    <text evidence="1 4">Belongs to the peptidase A1 family.</text>
</comment>
<evidence type="ECO:0000259" key="7">
    <source>
        <dbReference type="PROSITE" id="PS51767"/>
    </source>
</evidence>
<accession>A0A4P9WEA2</accession>
<reference evidence="9" key="1">
    <citation type="journal article" date="2018" name="Nat. Microbiol.">
        <title>Leveraging single-cell genomics to expand the fungal tree of life.</title>
        <authorList>
            <person name="Ahrendt S.R."/>
            <person name="Quandt C.A."/>
            <person name="Ciobanu D."/>
            <person name="Clum A."/>
            <person name="Salamov A."/>
            <person name="Andreopoulos B."/>
            <person name="Cheng J.F."/>
            <person name="Woyke T."/>
            <person name="Pelin A."/>
            <person name="Henrissat B."/>
            <person name="Reynolds N.K."/>
            <person name="Benny G.L."/>
            <person name="Smith M.E."/>
            <person name="James T.Y."/>
            <person name="Grigoriev I.V."/>
        </authorList>
    </citation>
    <scope>NUCLEOTIDE SEQUENCE [LARGE SCALE GENOMIC DNA]</scope>
</reference>
<feature type="domain" description="Peptidase A1" evidence="7">
    <location>
        <begin position="85"/>
        <end position="392"/>
    </location>
</feature>
<dbReference type="GO" id="GO:0004190">
    <property type="term" value="F:aspartic-type endopeptidase activity"/>
    <property type="evidence" value="ECO:0007669"/>
    <property type="project" value="UniProtKB-KW"/>
</dbReference>
<sequence length="397" mass="41043">MKNALLLSALAATATASPLVQHSTSSTAPHRVSVPIFPQAQHRLPPRQGRGQLGCSSRSLLHPAHPRAKRRGMCPSPTRVIYSTFVPHDRQHRHGQVFTVDLDTGSRDLWVPGPNCASKDGSCTAGGGPINLADTSVQSAGLTFSVSYGTGSVTGDVYSAPYTLAGATTSKGYFGVTTCEFNQPSQGLLGLFFSAGNDGDVTAKVGWVPIVALGLQSFGFYLSNSDNGDSGTFTTNGFDASHVSGPFTFEAVQPSSGNWQFDVSHGSVTIGNNTADLSVGGSVNNAVADTGTTNLIVPTSVATAIWGAIGATNNGSSIPSSVAQTGPDVDLTFSQTAYSVAASVYVFDIGNGTCASGISGGAETFGVSLFGDIFLRNWYSLFDVANSRISFAKALHP</sequence>
<evidence type="ECO:0000256" key="2">
    <source>
        <dbReference type="ARBA" id="ARBA00022750"/>
    </source>
</evidence>
<evidence type="ECO:0000256" key="5">
    <source>
        <dbReference type="SAM" id="MobiDB-lite"/>
    </source>
</evidence>
<dbReference type="OrthoDB" id="2747330at2759"/>
<dbReference type="PANTHER" id="PTHR47966">
    <property type="entry name" value="BETA-SITE APP-CLEAVING ENZYME, ISOFORM A-RELATED"/>
    <property type="match status" value="1"/>
</dbReference>
<dbReference type="AlphaFoldDB" id="A0A4P9WEA2"/>
<gene>
    <name evidence="8" type="ORF">BDK51DRAFT_35187</name>
</gene>
<feature type="active site" evidence="3">
    <location>
        <position position="103"/>
    </location>
</feature>
<feature type="region of interest" description="Disordered" evidence="5">
    <location>
        <begin position="42"/>
        <end position="73"/>
    </location>
</feature>
<dbReference type="InterPro" id="IPR034164">
    <property type="entry name" value="Pepsin-like_dom"/>
</dbReference>
<evidence type="ECO:0000256" key="4">
    <source>
        <dbReference type="RuleBase" id="RU000454"/>
    </source>
</evidence>
<feature type="signal peptide" evidence="6">
    <location>
        <begin position="1"/>
        <end position="16"/>
    </location>
</feature>
<evidence type="ECO:0000313" key="9">
    <source>
        <dbReference type="Proteomes" id="UP000269721"/>
    </source>
</evidence>
<evidence type="ECO:0000256" key="1">
    <source>
        <dbReference type="ARBA" id="ARBA00007447"/>
    </source>
</evidence>
<evidence type="ECO:0000256" key="6">
    <source>
        <dbReference type="SAM" id="SignalP"/>
    </source>
</evidence>
<feature type="active site" evidence="3">
    <location>
        <position position="289"/>
    </location>
</feature>
<dbReference type="Proteomes" id="UP000269721">
    <property type="component" value="Unassembled WGS sequence"/>
</dbReference>
<feature type="chain" id="PRO_5020926868" evidence="6">
    <location>
        <begin position="17"/>
        <end position="397"/>
    </location>
</feature>
<keyword evidence="9" id="KW-1185">Reference proteome</keyword>
<dbReference type="PRINTS" id="PR00792">
    <property type="entry name" value="PEPSIN"/>
</dbReference>
<proteinExistence type="inferred from homology"/>
<dbReference type="SUPFAM" id="SSF50630">
    <property type="entry name" value="Acid proteases"/>
    <property type="match status" value="1"/>
</dbReference>
<dbReference type="PROSITE" id="PS00141">
    <property type="entry name" value="ASP_PROTEASE"/>
    <property type="match status" value="1"/>
</dbReference>
<keyword evidence="6" id="KW-0732">Signal</keyword>
<keyword evidence="4" id="KW-0378">Hydrolase</keyword>
<protein>
    <submittedName>
        <fullName evidence="8">Aspartic peptidase domain-containing protein</fullName>
    </submittedName>
</protein>
<organism evidence="8 9">
    <name type="scientific">Blyttiomyces helicus</name>
    <dbReference type="NCBI Taxonomy" id="388810"/>
    <lineage>
        <taxon>Eukaryota</taxon>
        <taxon>Fungi</taxon>
        <taxon>Fungi incertae sedis</taxon>
        <taxon>Chytridiomycota</taxon>
        <taxon>Chytridiomycota incertae sedis</taxon>
        <taxon>Chytridiomycetes</taxon>
        <taxon>Chytridiomycetes incertae sedis</taxon>
        <taxon>Blyttiomyces</taxon>
    </lineage>
</organism>
<dbReference type="InterPro" id="IPR001461">
    <property type="entry name" value="Aspartic_peptidase_A1"/>
</dbReference>
<dbReference type="CDD" id="cd05471">
    <property type="entry name" value="pepsin_like"/>
    <property type="match status" value="1"/>
</dbReference>
<evidence type="ECO:0000313" key="8">
    <source>
        <dbReference type="EMBL" id="RKO90914.1"/>
    </source>
</evidence>
<name>A0A4P9WEA2_9FUNG</name>
<dbReference type="InterPro" id="IPR001969">
    <property type="entry name" value="Aspartic_peptidase_AS"/>
</dbReference>
<dbReference type="InterPro" id="IPR021109">
    <property type="entry name" value="Peptidase_aspartic_dom_sf"/>
</dbReference>
<dbReference type="GO" id="GO:0006508">
    <property type="term" value="P:proteolysis"/>
    <property type="evidence" value="ECO:0007669"/>
    <property type="project" value="UniProtKB-KW"/>
</dbReference>
<dbReference type="PROSITE" id="PS51767">
    <property type="entry name" value="PEPTIDASE_A1"/>
    <property type="match status" value="1"/>
</dbReference>
<evidence type="ECO:0000256" key="3">
    <source>
        <dbReference type="PIRSR" id="PIRSR601461-1"/>
    </source>
</evidence>
<dbReference type="EMBL" id="KZ995318">
    <property type="protein sequence ID" value="RKO90914.1"/>
    <property type="molecule type" value="Genomic_DNA"/>
</dbReference>
<dbReference type="PANTHER" id="PTHR47966:SF51">
    <property type="entry name" value="BETA-SITE APP-CLEAVING ENZYME, ISOFORM A-RELATED"/>
    <property type="match status" value="1"/>
</dbReference>
<keyword evidence="4" id="KW-0645">Protease</keyword>
<dbReference type="InterPro" id="IPR033121">
    <property type="entry name" value="PEPTIDASE_A1"/>
</dbReference>
<dbReference type="Gene3D" id="2.40.70.10">
    <property type="entry name" value="Acid Proteases"/>
    <property type="match status" value="2"/>
</dbReference>
<dbReference type="Pfam" id="PF00026">
    <property type="entry name" value="Asp"/>
    <property type="match status" value="1"/>
</dbReference>
<keyword evidence="2 4" id="KW-0064">Aspartyl protease</keyword>